<evidence type="ECO:0000259" key="2">
    <source>
        <dbReference type="Pfam" id="PF01609"/>
    </source>
</evidence>
<dbReference type="InterPro" id="IPR047629">
    <property type="entry name" value="IS1182_transpos"/>
</dbReference>
<evidence type="ECO:0000256" key="1">
    <source>
        <dbReference type="SAM" id="MobiDB-lite"/>
    </source>
</evidence>
<organism evidence="4 5">
    <name type="scientific">Candidatus Aquicultor secundus</name>
    <dbReference type="NCBI Taxonomy" id="1973895"/>
    <lineage>
        <taxon>Bacteria</taxon>
        <taxon>Bacillati</taxon>
        <taxon>Actinomycetota</taxon>
        <taxon>Candidatus Aquicultoria</taxon>
        <taxon>Candidatus Aquicultorales</taxon>
        <taxon>Candidatus Aquicultoraceae</taxon>
        <taxon>Candidatus Aquicultor</taxon>
    </lineage>
</organism>
<dbReference type="Pfam" id="PF05598">
    <property type="entry name" value="DUF772"/>
    <property type="match status" value="1"/>
</dbReference>
<dbReference type="RefSeq" id="WP_286976715.1">
    <property type="nucleotide sequence ID" value="NZ_PFNG01000144.1"/>
</dbReference>
<dbReference type="InterPro" id="IPR002559">
    <property type="entry name" value="Transposase_11"/>
</dbReference>
<dbReference type="NCBIfam" id="NF033551">
    <property type="entry name" value="transpos_IS1182"/>
    <property type="match status" value="1"/>
</dbReference>
<proteinExistence type="predicted"/>
<dbReference type="InterPro" id="IPR008490">
    <property type="entry name" value="Transposase_InsH_N"/>
</dbReference>
<gene>
    <name evidence="4" type="ORF">COY37_05955</name>
</gene>
<name>A0A2M7T7V4_9ACTN</name>
<comment type="caution">
    <text evidence="4">The sequence shown here is derived from an EMBL/GenBank/DDBJ whole genome shotgun (WGS) entry which is preliminary data.</text>
</comment>
<dbReference type="Pfam" id="PF01609">
    <property type="entry name" value="DDE_Tnp_1"/>
    <property type="match status" value="1"/>
</dbReference>
<dbReference type="GO" id="GO:0003677">
    <property type="term" value="F:DNA binding"/>
    <property type="evidence" value="ECO:0007669"/>
    <property type="project" value="InterPro"/>
</dbReference>
<dbReference type="GO" id="GO:0006313">
    <property type="term" value="P:DNA transposition"/>
    <property type="evidence" value="ECO:0007669"/>
    <property type="project" value="InterPro"/>
</dbReference>
<evidence type="ECO:0000259" key="3">
    <source>
        <dbReference type="Pfam" id="PF05598"/>
    </source>
</evidence>
<dbReference type="EMBL" id="PFNG01000144">
    <property type="protein sequence ID" value="PIZ38579.1"/>
    <property type="molecule type" value="Genomic_DNA"/>
</dbReference>
<evidence type="ECO:0000313" key="5">
    <source>
        <dbReference type="Proteomes" id="UP000230956"/>
    </source>
</evidence>
<sequence length="441" mass="50357">MFSKKFRNHSTDQLLLLPPDVREWLPKNHLAYFVSDLVDNLDLSEFIKAYKNTAEGKPPFHPAMMLKILVYGYSTGICSSRQLMRKIDEDIAFKFLAAGDRPDFRTIALFRKKHLSALRKLFLQVLKLAKEAGLVKIGVIAIDGTKMKANASRHKALSYGRMDEVESRLKRRIDDILKEAGDIDISEDELYGEDKRGDELPEELADPVKRIKKIRELKKKIEEEEKAKTNNTGATPKDKEQRSLTDYDARIMKMPNKSFDYAYNGQAAVCGDPRKGEVQIIVATKLTNRPCDVTELEDMLRIAEENLGEHPKKLVADAGYYSKDNLKYCQNRKIDAYIPPNRQKHTELGEPSPKGRIPAHATQAFLMRRKLKTKKGKEIYGARKVMNEPVFGQQKQARGIRQFLLRGLNNVAAEWDFICATGNILKLFRYGNLPQIGWGKS</sequence>
<protein>
    <submittedName>
        <fullName evidence="4">IS5/IS1182 family transposase</fullName>
    </submittedName>
</protein>
<dbReference type="PANTHER" id="PTHR33408">
    <property type="entry name" value="TRANSPOSASE"/>
    <property type="match status" value="1"/>
</dbReference>
<dbReference type="GO" id="GO:0004803">
    <property type="term" value="F:transposase activity"/>
    <property type="evidence" value="ECO:0007669"/>
    <property type="project" value="InterPro"/>
</dbReference>
<dbReference type="PANTHER" id="PTHR33408:SF2">
    <property type="entry name" value="TRANSPOSASE DDE DOMAIN-CONTAINING PROTEIN"/>
    <property type="match status" value="1"/>
</dbReference>
<feature type="domain" description="Transposase IS4-like" evidence="2">
    <location>
        <begin position="244"/>
        <end position="420"/>
    </location>
</feature>
<accession>A0A2M7T7V4</accession>
<feature type="region of interest" description="Disordered" evidence="1">
    <location>
        <begin position="224"/>
        <end position="243"/>
    </location>
</feature>
<evidence type="ECO:0000313" key="4">
    <source>
        <dbReference type="EMBL" id="PIZ38579.1"/>
    </source>
</evidence>
<reference evidence="5" key="1">
    <citation type="submission" date="2017-09" db="EMBL/GenBank/DDBJ databases">
        <title>Depth-based differentiation of microbial function through sediment-hosted aquifers and enrichment of novel symbionts in the deep terrestrial subsurface.</title>
        <authorList>
            <person name="Probst A.J."/>
            <person name="Ladd B."/>
            <person name="Jarett J.K."/>
            <person name="Geller-Mcgrath D.E."/>
            <person name="Sieber C.M.K."/>
            <person name="Emerson J.B."/>
            <person name="Anantharaman K."/>
            <person name="Thomas B.C."/>
            <person name="Malmstrom R."/>
            <person name="Stieglmeier M."/>
            <person name="Klingl A."/>
            <person name="Woyke T."/>
            <person name="Ryan C.M."/>
            <person name="Banfield J.F."/>
        </authorList>
    </citation>
    <scope>NUCLEOTIDE SEQUENCE [LARGE SCALE GENOMIC DNA]</scope>
</reference>
<dbReference type="Proteomes" id="UP000230956">
    <property type="component" value="Unassembled WGS sequence"/>
</dbReference>
<feature type="domain" description="Transposase InsH N-terminal" evidence="3">
    <location>
        <begin position="21"/>
        <end position="113"/>
    </location>
</feature>
<dbReference type="AlphaFoldDB" id="A0A2M7T7V4"/>